<dbReference type="GO" id="GO:0005694">
    <property type="term" value="C:chromosome"/>
    <property type="evidence" value="ECO:0007669"/>
    <property type="project" value="TreeGrafter"/>
</dbReference>
<dbReference type="Gene3D" id="1.10.150.80">
    <property type="entry name" value="HRDC domain"/>
    <property type="match status" value="1"/>
</dbReference>
<dbReference type="SMART" id="SM00490">
    <property type="entry name" value="HELICc"/>
    <property type="match status" value="1"/>
</dbReference>
<dbReference type="Pfam" id="PF16124">
    <property type="entry name" value="RecQ_Zn_bind"/>
    <property type="match status" value="1"/>
</dbReference>
<dbReference type="Proteomes" id="UP000014680">
    <property type="component" value="Unassembled WGS sequence"/>
</dbReference>
<dbReference type="InterPro" id="IPR002464">
    <property type="entry name" value="DNA/RNA_helicase_DEAH_CS"/>
</dbReference>
<dbReference type="InterPro" id="IPR004589">
    <property type="entry name" value="DNA_helicase_ATP-dep_RecQ"/>
</dbReference>
<dbReference type="PANTHER" id="PTHR13710">
    <property type="entry name" value="DNA HELICASE RECQ FAMILY MEMBER"/>
    <property type="match status" value="1"/>
</dbReference>
<dbReference type="InterPro" id="IPR018982">
    <property type="entry name" value="RQC_domain"/>
</dbReference>
<dbReference type="InterPro" id="IPR027417">
    <property type="entry name" value="P-loop_NTPase"/>
</dbReference>
<dbReference type="Gene3D" id="3.40.50.300">
    <property type="entry name" value="P-loop containing nucleotide triphosphate hydrolases"/>
    <property type="match status" value="2"/>
</dbReference>
<keyword evidence="5 16" id="KW-0347">Helicase</keyword>
<evidence type="ECO:0000313" key="17">
    <source>
        <dbReference type="Proteomes" id="UP000014680"/>
    </source>
</evidence>
<keyword evidence="17" id="KW-1185">Reference proteome</keyword>
<dbReference type="InterPro" id="IPR011545">
    <property type="entry name" value="DEAD/DEAH_box_helicase_dom"/>
</dbReference>
<dbReference type="Pfam" id="PF00270">
    <property type="entry name" value="DEAD"/>
    <property type="match status" value="1"/>
</dbReference>
<dbReference type="InterPro" id="IPR002121">
    <property type="entry name" value="HRDC_dom"/>
</dbReference>
<dbReference type="GO" id="GO:0016787">
    <property type="term" value="F:hydrolase activity"/>
    <property type="evidence" value="ECO:0007669"/>
    <property type="project" value="UniProtKB-KW"/>
</dbReference>
<dbReference type="PROSITE" id="PS51194">
    <property type="entry name" value="HELICASE_CTER"/>
    <property type="match status" value="1"/>
</dbReference>
<dbReference type="GO" id="GO:0043138">
    <property type="term" value="F:3'-5' DNA helicase activity"/>
    <property type="evidence" value="ECO:0007669"/>
    <property type="project" value="UniProtKB-EC"/>
</dbReference>
<gene>
    <name evidence="16" type="ORF">EIN_155610</name>
</gene>
<feature type="compositionally biased region" description="Acidic residues" evidence="12">
    <location>
        <begin position="1277"/>
        <end position="1309"/>
    </location>
</feature>
<feature type="domain" description="HRDC" evidence="13">
    <location>
        <begin position="1162"/>
        <end position="1249"/>
    </location>
</feature>
<dbReference type="GO" id="GO:0005524">
    <property type="term" value="F:ATP binding"/>
    <property type="evidence" value="ECO:0007669"/>
    <property type="project" value="UniProtKB-KW"/>
</dbReference>
<dbReference type="OrthoDB" id="10261556at2759"/>
<dbReference type="RefSeq" id="XP_004258215.1">
    <property type="nucleotide sequence ID" value="XM_004258167.1"/>
</dbReference>
<dbReference type="KEGG" id="eiv:EIN_155610"/>
<dbReference type="NCBIfam" id="TIGR00614">
    <property type="entry name" value="recQ_fam"/>
    <property type="match status" value="1"/>
</dbReference>
<dbReference type="EC" id="5.6.2.4" evidence="11"/>
<evidence type="ECO:0000256" key="6">
    <source>
        <dbReference type="ARBA" id="ARBA00022840"/>
    </source>
</evidence>
<dbReference type="FunFam" id="3.40.50.300:FF:000340">
    <property type="entry name" value="Bloom syndrome, RecQ helicase"/>
    <property type="match status" value="1"/>
</dbReference>
<dbReference type="GO" id="GO:0003677">
    <property type="term" value="F:DNA binding"/>
    <property type="evidence" value="ECO:0007669"/>
    <property type="project" value="UniProtKB-KW"/>
</dbReference>
<feature type="compositionally biased region" description="Basic and acidic residues" evidence="12">
    <location>
        <begin position="1321"/>
        <end position="1333"/>
    </location>
</feature>
<keyword evidence="7" id="KW-0238">DNA-binding</keyword>
<evidence type="ECO:0000256" key="2">
    <source>
        <dbReference type="ARBA" id="ARBA00005446"/>
    </source>
</evidence>
<evidence type="ECO:0000256" key="1">
    <source>
        <dbReference type="ARBA" id="ARBA00004123"/>
    </source>
</evidence>
<organism evidence="16 17">
    <name type="scientific">Entamoeba invadens IP1</name>
    <dbReference type="NCBI Taxonomy" id="370355"/>
    <lineage>
        <taxon>Eukaryota</taxon>
        <taxon>Amoebozoa</taxon>
        <taxon>Evosea</taxon>
        <taxon>Archamoebae</taxon>
        <taxon>Mastigamoebida</taxon>
        <taxon>Entamoebidae</taxon>
        <taxon>Entamoeba</taxon>
    </lineage>
</organism>
<evidence type="ECO:0000256" key="9">
    <source>
        <dbReference type="ARBA" id="ARBA00023242"/>
    </source>
</evidence>
<dbReference type="CDD" id="cd17920">
    <property type="entry name" value="DEXHc_RecQ"/>
    <property type="match status" value="1"/>
</dbReference>
<keyword evidence="6" id="KW-0067">ATP-binding</keyword>
<dbReference type="CDD" id="cd18794">
    <property type="entry name" value="SF2_C_RecQ"/>
    <property type="match status" value="1"/>
</dbReference>
<dbReference type="InterPro" id="IPR044876">
    <property type="entry name" value="HRDC_dom_sf"/>
</dbReference>
<dbReference type="GO" id="GO:0005634">
    <property type="term" value="C:nucleus"/>
    <property type="evidence" value="ECO:0007669"/>
    <property type="project" value="UniProtKB-SubCell"/>
</dbReference>
<dbReference type="GO" id="GO:0006260">
    <property type="term" value="P:DNA replication"/>
    <property type="evidence" value="ECO:0007669"/>
    <property type="project" value="InterPro"/>
</dbReference>
<dbReference type="Pfam" id="PF09382">
    <property type="entry name" value="RQC"/>
    <property type="match status" value="1"/>
</dbReference>
<reference evidence="16 17" key="1">
    <citation type="submission" date="2012-10" db="EMBL/GenBank/DDBJ databases">
        <authorList>
            <person name="Zafar N."/>
            <person name="Inman J."/>
            <person name="Hall N."/>
            <person name="Lorenzi H."/>
            <person name="Caler E."/>
        </authorList>
    </citation>
    <scope>NUCLEOTIDE SEQUENCE [LARGE SCALE GENOMIC DNA]</scope>
    <source>
        <strain evidence="16 17">IP1</strain>
    </source>
</reference>
<dbReference type="SMR" id="A0A0A1U966"/>
<dbReference type="InterPro" id="IPR032284">
    <property type="entry name" value="RecQ_Zn-bd"/>
</dbReference>
<name>A0A0A1U966_ENTIV</name>
<protein>
    <recommendedName>
        <fullName evidence="11">DNA 3'-5' helicase</fullName>
        <ecNumber evidence="11">5.6.2.4</ecNumber>
    </recommendedName>
</protein>
<dbReference type="GO" id="GO:0005737">
    <property type="term" value="C:cytoplasm"/>
    <property type="evidence" value="ECO:0007669"/>
    <property type="project" value="TreeGrafter"/>
</dbReference>
<evidence type="ECO:0000259" key="15">
    <source>
        <dbReference type="PROSITE" id="PS51194"/>
    </source>
</evidence>
<evidence type="ECO:0000313" key="16">
    <source>
        <dbReference type="EMBL" id="ELP91444.1"/>
    </source>
</evidence>
<dbReference type="PROSITE" id="PS50967">
    <property type="entry name" value="HRDC"/>
    <property type="match status" value="1"/>
</dbReference>
<dbReference type="InterPro" id="IPR001650">
    <property type="entry name" value="Helicase_C-like"/>
</dbReference>
<evidence type="ECO:0000256" key="3">
    <source>
        <dbReference type="ARBA" id="ARBA00022741"/>
    </source>
</evidence>
<comment type="catalytic activity">
    <reaction evidence="10">
        <text>Couples ATP hydrolysis with the unwinding of duplex DNA by translocating in the 3'-5' direction.</text>
        <dbReference type="EC" id="5.6.2.4"/>
    </reaction>
</comment>
<evidence type="ECO:0000256" key="4">
    <source>
        <dbReference type="ARBA" id="ARBA00022801"/>
    </source>
</evidence>
<comment type="similarity">
    <text evidence="2">Belongs to the helicase family. RecQ subfamily.</text>
</comment>
<dbReference type="SUPFAM" id="SSF52540">
    <property type="entry name" value="P-loop containing nucleoside triphosphate hydrolases"/>
    <property type="match status" value="2"/>
</dbReference>
<dbReference type="PROSITE" id="PS00690">
    <property type="entry name" value="DEAH_ATP_HELICASE"/>
    <property type="match status" value="1"/>
</dbReference>
<evidence type="ECO:0000256" key="8">
    <source>
        <dbReference type="ARBA" id="ARBA00023235"/>
    </source>
</evidence>
<dbReference type="GeneID" id="14890301"/>
<dbReference type="GO" id="GO:0000724">
    <property type="term" value="P:double-strand break repair via homologous recombination"/>
    <property type="evidence" value="ECO:0007669"/>
    <property type="project" value="TreeGrafter"/>
</dbReference>
<accession>A0A0A1U966</accession>
<proteinExistence type="inferred from homology"/>
<keyword evidence="9" id="KW-0539">Nucleus</keyword>
<dbReference type="SMART" id="SM00487">
    <property type="entry name" value="DEXDc"/>
    <property type="match status" value="1"/>
</dbReference>
<dbReference type="InterPro" id="IPR036388">
    <property type="entry name" value="WH-like_DNA-bd_sf"/>
</dbReference>
<feature type="domain" description="Helicase C-terminal" evidence="15">
    <location>
        <begin position="845"/>
        <end position="994"/>
    </location>
</feature>
<keyword evidence="8" id="KW-0413">Isomerase</keyword>
<dbReference type="GO" id="GO:0009378">
    <property type="term" value="F:four-way junction helicase activity"/>
    <property type="evidence" value="ECO:0007669"/>
    <property type="project" value="TreeGrafter"/>
</dbReference>
<evidence type="ECO:0000259" key="14">
    <source>
        <dbReference type="PROSITE" id="PS51192"/>
    </source>
</evidence>
<dbReference type="EMBL" id="KB206474">
    <property type="protein sequence ID" value="ELP91444.1"/>
    <property type="molecule type" value="Genomic_DNA"/>
</dbReference>
<dbReference type="VEuPathDB" id="AmoebaDB:EIN_155610"/>
<dbReference type="PROSITE" id="PS51192">
    <property type="entry name" value="HELICASE_ATP_BIND_1"/>
    <property type="match status" value="1"/>
</dbReference>
<feature type="region of interest" description="Disordered" evidence="12">
    <location>
        <begin position="1268"/>
        <end position="1361"/>
    </location>
</feature>
<evidence type="ECO:0000256" key="5">
    <source>
        <dbReference type="ARBA" id="ARBA00022806"/>
    </source>
</evidence>
<comment type="subcellular location">
    <subcellularLocation>
        <location evidence="1">Nucleus</location>
    </subcellularLocation>
</comment>
<sequence length="1361" mass="155193">MKNNLKNETSAIKKGLKAEREVRMAFVDTALHTKVPKFDVFEGKSTFENFYQFTQKNAHPQSVLNQIETLSYSKVPTTKNEEAGFVRKSEQHKNDQNDKLESKIEQIDDRITTPPKKIQPTANSANAPLIITKTNSETPHIVVTKSRPNQKMDIEEDGVQDIYEALENDQQHHQQSITTTKMTIEPSIIKKEGMSHKNDLLINTPMNTFNQVFVVDEENDVQEVECLDVSTMERTNGTTATVNNKDDPFDISDDFLNEVINSTANTKTSKTDTEMEQRAMEEESMLTEPVFRKSEKDLKRTTKNKENKKKNEDIEISLMEESSIVQKKKPSLEISMYNTEDEMDVGNSVYLGDQTQTNGNTTNTYEKQKGDNHEAIMIDDDDISGLMDTFDDNEKGKGGNVGRGESTTNNPMEMEDEIQVNECINFDEEGKKMKNTKNMKGQMTLEAFFHTNRNALGYIKKYLQVKITNLEANDAELEIKRSLQDDLAKIASLEQPSNPQQDDFIGEDFFDNTKQMGVTNYTLDGPQNVQMEGDYVEAVDGMLREESSLINDDSGIVRHQPFRETSEGGRFYVWKLNEFLKTNTGIKRRFPMAVDRRPPNGKGMYPIDTDWEHTSFTWDEVALKQNHNDFGNDSFRPSQKAIINCALSGHNTLVLMPTGGGKSLCYQLASALMTGITVVISPLVSLIQDQVANLNSTSLENNVLAYYQGSDFEAGKRFFAESKSVCKPKLKLVFLTPERIQLDSFLEALDSYYNNRNFALIVVDEAHCVSQWGHDFRESYQKLSVLTQRYPGVPLMMLTATATERVQNDILLSVGVESAVVFTQSFNRKNLRYCVKPKTKNVIDDIEKLIKTKYRNQSGIVYCLSRKNTKDVCDQLVARGIKACFYHAELTPEERQKAQRGWSDGEFDVICATIAFGMGINKPDVRFVIHHSLPKTLEGYYQESGRAGRDGEPADCILFYSYRDKFVYERFLMEDQKKNNSDSEHIELSRDNLNQVISYCENTVDCRRTMVLRYFGENFDPKWCNKTCDNCYNPAQTEIVDLTEIGKYVVKLVDKHKKITSTMAISILKGAAAAAKKYGKDEIGFGSAKGRDQQLLDQLMKEMCLSKILSERIEESVHKNIVVYLRFGANYNKFVSGKMPINVRIKKVGHDGVEMESGVRMTTYQSELFETLDNVRQEILEEVQKKTGKGSLLKHNLVDTRALNKIVVVMPTTLEEFEEKITMKKNIKSAYGKRFVDAVNNFLREHNRQEVKTTNPSINVVRAAPKLSRTKVKVREEEEDEEEDDRNDNGNDDDILDLINEMQDEGEEEEPKKKTRKKRTTAGEKGEKGEKKMSRPTKKTTTNKKKKTTKTVKSTFIKPML</sequence>
<dbReference type="InterPro" id="IPR014001">
    <property type="entry name" value="Helicase_ATP-bd"/>
</dbReference>
<evidence type="ECO:0000256" key="11">
    <source>
        <dbReference type="ARBA" id="ARBA00034808"/>
    </source>
</evidence>
<dbReference type="PANTHER" id="PTHR13710:SF153">
    <property type="entry name" value="RECQ-LIKE DNA HELICASE BLM"/>
    <property type="match status" value="1"/>
</dbReference>
<dbReference type="Pfam" id="PF00271">
    <property type="entry name" value="Helicase_C"/>
    <property type="match status" value="1"/>
</dbReference>
<evidence type="ECO:0000259" key="13">
    <source>
        <dbReference type="PROSITE" id="PS50967"/>
    </source>
</evidence>
<evidence type="ECO:0000256" key="7">
    <source>
        <dbReference type="ARBA" id="ARBA00023125"/>
    </source>
</evidence>
<keyword evidence="3" id="KW-0547">Nucleotide-binding</keyword>
<evidence type="ECO:0000256" key="12">
    <source>
        <dbReference type="SAM" id="MobiDB-lite"/>
    </source>
</evidence>
<feature type="compositionally biased region" description="Basic residues" evidence="12">
    <location>
        <begin position="1334"/>
        <end position="1350"/>
    </location>
</feature>
<dbReference type="FunFam" id="3.40.50.300:FF:001389">
    <property type="entry name" value="ATP-dependent DNA helicase RecQ"/>
    <property type="match status" value="1"/>
</dbReference>
<keyword evidence="4" id="KW-0378">Hydrolase</keyword>
<dbReference type="Gene3D" id="1.10.10.10">
    <property type="entry name" value="Winged helix-like DNA-binding domain superfamily/Winged helix DNA-binding domain"/>
    <property type="match status" value="1"/>
</dbReference>
<evidence type="ECO:0000256" key="10">
    <source>
        <dbReference type="ARBA" id="ARBA00034617"/>
    </source>
</evidence>
<feature type="domain" description="Helicase ATP-binding" evidence="14">
    <location>
        <begin position="643"/>
        <end position="820"/>
    </location>
</feature>